<feature type="non-terminal residue" evidence="1">
    <location>
        <position position="196"/>
    </location>
</feature>
<gene>
    <name evidence="1" type="ORF">METZ01_LOCUS336500</name>
</gene>
<organism evidence="1">
    <name type="scientific">marine metagenome</name>
    <dbReference type="NCBI Taxonomy" id="408172"/>
    <lineage>
        <taxon>unclassified sequences</taxon>
        <taxon>metagenomes</taxon>
        <taxon>ecological metagenomes</taxon>
    </lineage>
</organism>
<evidence type="ECO:0000313" key="1">
    <source>
        <dbReference type="EMBL" id="SVC83646.1"/>
    </source>
</evidence>
<sequence>MNDLVPSKKPLTEVLKGSGGNIFSRTLGRLFGAGLPQGGEGPMSSNATAKWNKRSSQTDWRVKLTLRKGEDMYNFFFSGAGGNNDIEDFKASGPQGLLAPLKDEAGIVFPLTPSIIIQHQANYNPLATTHANYPFYAYQNSEPANMTIVAEFPVQNQQDALYWVATLHFLRSCTKMFWGGDSGNRGSPPPVMTLNG</sequence>
<name>A0A382QDX8_9ZZZZ</name>
<protein>
    <submittedName>
        <fullName evidence="1">Uncharacterized protein</fullName>
    </submittedName>
</protein>
<dbReference type="EMBL" id="UINC01113795">
    <property type="protein sequence ID" value="SVC83646.1"/>
    <property type="molecule type" value="Genomic_DNA"/>
</dbReference>
<reference evidence="1" key="1">
    <citation type="submission" date="2018-05" db="EMBL/GenBank/DDBJ databases">
        <authorList>
            <person name="Lanie J.A."/>
            <person name="Ng W.-L."/>
            <person name="Kazmierczak K.M."/>
            <person name="Andrzejewski T.M."/>
            <person name="Davidsen T.M."/>
            <person name="Wayne K.J."/>
            <person name="Tettelin H."/>
            <person name="Glass J.I."/>
            <person name="Rusch D."/>
            <person name="Podicherti R."/>
            <person name="Tsui H.-C.T."/>
            <person name="Winkler M.E."/>
        </authorList>
    </citation>
    <scope>NUCLEOTIDE SEQUENCE</scope>
</reference>
<dbReference type="AlphaFoldDB" id="A0A382QDX8"/>
<accession>A0A382QDX8</accession>
<proteinExistence type="predicted"/>